<dbReference type="EMBL" id="QXHD01000003">
    <property type="protein sequence ID" value="NEZ54697.1"/>
    <property type="molecule type" value="Genomic_DNA"/>
</dbReference>
<dbReference type="InterPro" id="IPR005498">
    <property type="entry name" value="T4SS_VirB10/TraB/TrbI"/>
</dbReference>
<dbReference type="RefSeq" id="WP_163696354.1">
    <property type="nucleotide sequence ID" value="NZ_QXHD01000003.1"/>
</dbReference>
<feature type="region of interest" description="Disordered" evidence="1">
    <location>
        <begin position="86"/>
        <end position="111"/>
    </location>
</feature>
<feature type="region of interest" description="Disordered" evidence="1">
    <location>
        <begin position="130"/>
        <end position="182"/>
    </location>
</feature>
<gene>
    <name evidence="3" type="ORF">DXZ20_03110</name>
</gene>
<organism evidence="3 4">
    <name type="scientific">Adonisia turfae CCMR0081</name>
    <dbReference type="NCBI Taxonomy" id="2292702"/>
    <lineage>
        <taxon>Bacteria</taxon>
        <taxon>Bacillati</taxon>
        <taxon>Cyanobacteriota</taxon>
        <taxon>Adonisia</taxon>
        <taxon>Adonisia turfae</taxon>
    </lineage>
</organism>
<feature type="compositionally biased region" description="Acidic residues" evidence="1">
    <location>
        <begin position="130"/>
        <end position="141"/>
    </location>
</feature>
<comment type="caution">
    <text evidence="3">The sequence shown here is derived from an EMBL/GenBank/DDBJ whole genome shotgun (WGS) entry which is preliminary data.</text>
</comment>
<feature type="compositionally biased region" description="Low complexity" evidence="1">
    <location>
        <begin position="226"/>
        <end position="245"/>
    </location>
</feature>
<keyword evidence="2" id="KW-1133">Transmembrane helix</keyword>
<dbReference type="Pfam" id="PF03743">
    <property type="entry name" value="TrbI"/>
    <property type="match status" value="1"/>
</dbReference>
<feature type="region of interest" description="Disordered" evidence="1">
    <location>
        <begin position="223"/>
        <end position="265"/>
    </location>
</feature>
<keyword evidence="2" id="KW-0472">Membrane</keyword>
<reference evidence="3 4" key="1">
    <citation type="journal article" date="2020" name="Microb. Ecol.">
        <title>Ecogenomics of the Marine Benthic Filamentous Cyanobacterium Adonisia.</title>
        <authorList>
            <person name="Walter J.M."/>
            <person name="Coutinho F.H."/>
            <person name="Leomil L."/>
            <person name="Hargreaves P.I."/>
            <person name="Campeao M.E."/>
            <person name="Vieira V.V."/>
            <person name="Silva B.S."/>
            <person name="Fistarol G.O."/>
            <person name="Salomon P.S."/>
            <person name="Sawabe T."/>
            <person name="Mino S."/>
            <person name="Hosokawa M."/>
            <person name="Miyashita H."/>
            <person name="Maruyama F."/>
            <person name="van Verk M.C."/>
            <person name="Dutilh B.E."/>
            <person name="Thompson C.C."/>
            <person name="Thompson F.L."/>
        </authorList>
    </citation>
    <scope>NUCLEOTIDE SEQUENCE [LARGE SCALE GENOMIC DNA]</scope>
    <source>
        <strain evidence="3 4">CCMR0081</strain>
    </source>
</reference>
<evidence type="ECO:0000256" key="1">
    <source>
        <dbReference type="SAM" id="MobiDB-lite"/>
    </source>
</evidence>
<sequence length="521" mass="55696">MSDLHQDAAYREMAQLVNFDQSTAAEPDNGNGAFHHPEDEPSPRRFSQMGSTKLLFVAGGVSVVALLVGLITNQIFRPVTVTTNEPTETTYEADDQLTLSLEPPTHDEKGELGELRTEVALKDQAQDLQDLDGDPLTEADDAPSNNSSDEETSSTDTVTRAAPQPAPAVPRPAPVQPAPVQPMRQSQLAVQIAPEPIGPWEQWQQFALSGTLGQVQFVTHTQPNAQPTARPNTTNRTPQPTITRQSQTTIGPARTVSPGTAAPQQPVVRVPAPETNTPAVAQTPESSLGTYVNGYTPIPGMRHPTTQTIPVGTTVTATVTTPILWPGDGSQVTNSRSPDTPKYIVTLDAPLMTADERIVFPRAAQLVVTVAPMDTESGVATLDVLAILRDDQSYSIPNGHLHIRGKDGNPLVADRFNDPGGAIFSMDAGLFVISGLANLGTILNRPRSSTVINSDFQGTIATEYDDPNFLGAVLEGGAGALAERLADRNDQAIEDLAERPSTWYLPAGTPVQLFVNQPMQI</sequence>
<evidence type="ECO:0000256" key="2">
    <source>
        <dbReference type="SAM" id="Phobius"/>
    </source>
</evidence>
<keyword evidence="4" id="KW-1185">Reference proteome</keyword>
<protein>
    <recommendedName>
        <fullName evidence="5">TrbI/VirB10 family protein</fullName>
    </recommendedName>
</protein>
<dbReference type="Proteomes" id="UP000481033">
    <property type="component" value="Unassembled WGS sequence"/>
</dbReference>
<feature type="compositionally biased region" description="Low complexity" evidence="1">
    <location>
        <begin position="154"/>
        <end position="163"/>
    </location>
</feature>
<evidence type="ECO:0000313" key="4">
    <source>
        <dbReference type="Proteomes" id="UP000481033"/>
    </source>
</evidence>
<proteinExistence type="predicted"/>
<evidence type="ECO:0000313" key="3">
    <source>
        <dbReference type="EMBL" id="NEZ54697.1"/>
    </source>
</evidence>
<feature type="compositionally biased region" description="Pro residues" evidence="1">
    <location>
        <begin position="164"/>
        <end position="180"/>
    </location>
</feature>
<feature type="region of interest" description="Disordered" evidence="1">
    <location>
        <begin position="23"/>
        <end position="47"/>
    </location>
</feature>
<accession>A0A6M0REM4</accession>
<feature type="transmembrane region" description="Helical" evidence="2">
    <location>
        <begin position="54"/>
        <end position="76"/>
    </location>
</feature>
<dbReference type="AlphaFoldDB" id="A0A6M0REM4"/>
<evidence type="ECO:0008006" key="5">
    <source>
        <dbReference type="Google" id="ProtNLM"/>
    </source>
</evidence>
<keyword evidence="2" id="KW-0812">Transmembrane</keyword>
<name>A0A6M0REM4_9CYAN</name>